<sequence>MMSSSDSDSSVPTTHHPEKYTGVLLKNILDDLSDTITLGMNPKSDISPLPGSIEEYSVVIENVKEEVKLLEYDDMMQTTHFGIPQSIGLCECNNTEQIVLLIGLWVVAYIEEKNKTRALVDTSEVLKVMRTLVDESQFVDIDEDKYNQINWLYDFMRTHH</sequence>
<dbReference type="Proteomes" id="UP000014680">
    <property type="component" value="Unassembled WGS sequence"/>
</dbReference>
<accession>A0A0A1TX00</accession>
<organism evidence="1 2">
    <name type="scientific">Entamoeba invadens IP1</name>
    <dbReference type="NCBI Taxonomy" id="370355"/>
    <lineage>
        <taxon>Eukaryota</taxon>
        <taxon>Amoebozoa</taxon>
        <taxon>Evosea</taxon>
        <taxon>Archamoebae</taxon>
        <taxon>Mastigamoebida</taxon>
        <taxon>Entamoebidae</taxon>
        <taxon>Entamoeba</taxon>
    </lineage>
</organism>
<name>A0A0A1TX00_ENTIV</name>
<gene>
    <name evidence="1" type="ORF">EIN_281280</name>
</gene>
<proteinExistence type="predicted"/>
<protein>
    <submittedName>
        <fullName evidence="1">Uncharacterized protein</fullName>
    </submittedName>
</protein>
<dbReference type="AlphaFoldDB" id="A0A0A1TX00"/>
<dbReference type="KEGG" id="eiv:EIN_281280"/>
<dbReference type="VEuPathDB" id="AmoebaDB:EIN_281280"/>
<dbReference type="EMBL" id="KB207030">
    <property type="protein sequence ID" value="ELP85767.1"/>
    <property type="molecule type" value="Genomic_DNA"/>
</dbReference>
<evidence type="ECO:0000313" key="2">
    <source>
        <dbReference type="Proteomes" id="UP000014680"/>
    </source>
</evidence>
<dbReference type="GeneID" id="14884760"/>
<evidence type="ECO:0000313" key="1">
    <source>
        <dbReference type="EMBL" id="ELP85767.1"/>
    </source>
</evidence>
<reference evidence="1 2" key="1">
    <citation type="submission" date="2012-10" db="EMBL/GenBank/DDBJ databases">
        <authorList>
            <person name="Zafar N."/>
            <person name="Inman J."/>
            <person name="Hall N."/>
            <person name="Lorenzi H."/>
            <person name="Caler E."/>
        </authorList>
    </citation>
    <scope>NUCLEOTIDE SEQUENCE [LARGE SCALE GENOMIC DNA]</scope>
    <source>
        <strain evidence="1 2">IP1</strain>
    </source>
</reference>
<dbReference type="RefSeq" id="XP_004185113.1">
    <property type="nucleotide sequence ID" value="XM_004185065.1"/>
</dbReference>
<keyword evidence="2" id="KW-1185">Reference proteome</keyword>